<dbReference type="PANTHER" id="PTHR12526">
    <property type="entry name" value="GLYCOSYLTRANSFERASE"/>
    <property type="match status" value="1"/>
</dbReference>
<evidence type="ECO:0000313" key="1">
    <source>
        <dbReference type="EMBL" id="HDX33068.1"/>
    </source>
</evidence>
<gene>
    <name evidence="1" type="ORF">ENQ20_16510</name>
</gene>
<dbReference type="GO" id="GO:0016757">
    <property type="term" value="F:glycosyltransferase activity"/>
    <property type="evidence" value="ECO:0007669"/>
    <property type="project" value="TreeGrafter"/>
</dbReference>
<dbReference type="Gene3D" id="3.40.50.2000">
    <property type="entry name" value="Glycogen Phosphorylase B"/>
    <property type="match status" value="1"/>
</dbReference>
<dbReference type="PANTHER" id="PTHR12526:SF590">
    <property type="entry name" value="ALPHA-MALTOSE-1-PHOSPHATE SYNTHASE"/>
    <property type="match status" value="1"/>
</dbReference>
<dbReference type="EMBL" id="DSMG01000171">
    <property type="protein sequence ID" value="HDX33068.1"/>
    <property type="molecule type" value="Genomic_DNA"/>
</dbReference>
<dbReference type="AlphaFoldDB" id="A0A7C1JYC1"/>
<name>A0A7C1JYC1_9CHLR</name>
<dbReference type="Pfam" id="PF13692">
    <property type="entry name" value="Glyco_trans_1_4"/>
    <property type="match status" value="1"/>
</dbReference>
<protein>
    <submittedName>
        <fullName evidence="1">Glycosyltransferase</fullName>
    </submittedName>
</protein>
<comment type="caution">
    <text evidence="1">The sequence shown here is derived from an EMBL/GenBank/DDBJ whole genome shotgun (WGS) entry which is preliminary data.</text>
</comment>
<dbReference type="SUPFAM" id="SSF53756">
    <property type="entry name" value="UDP-Glycosyltransferase/glycogen phosphorylase"/>
    <property type="match status" value="1"/>
</dbReference>
<proteinExistence type="predicted"/>
<reference evidence="1" key="1">
    <citation type="journal article" date="2020" name="mSystems">
        <title>Genome- and Community-Level Interaction Insights into Carbon Utilization and Element Cycling Functions of Hydrothermarchaeota in Hydrothermal Sediment.</title>
        <authorList>
            <person name="Zhou Z."/>
            <person name="Liu Y."/>
            <person name="Xu W."/>
            <person name="Pan J."/>
            <person name="Luo Z.H."/>
            <person name="Li M."/>
        </authorList>
    </citation>
    <scope>NUCLEOTIDE SEQUENCE [LARGE SCALE GENOMIC DNA]</scope>
    <source>
        <strain evidence="1">SpSt-289</strain>
    </source>
</reference>
<organism evidence="1">
    <name type="scientific">Caldilinea aerophila</name>
    <dbReference type="NCBI Taxonomy" id="133453"/>
    <lineage>
        <taxon>Bacteria</taxon>
        <taxon>Bacillati</taxon>
        <taxon>Chloroflexota</taxon>
        <taxon>Caldilineae</taxon>
        <taxon>Caldilineales</taxon>
        <taxon>Caldilineaceae</taxon>
        <taxon>Caldilinea</taxon>
    </lineage>
</organism>
<accession>A0A7C1JYC1</accession>
<sequence>MRVLCLVDGPVIPPDRWMWNHLPEEAQQDEVDFLWASPADRFKNWGKFLSYYPQYINLGWRAWKACQKRHYDVIVAWEAKTGFPLGALRSLAGVHSPPFVIFCFSFRGIATSFPQISSWVMRGVHHITVVSPEEIEFYSRILHIPRSHITFCQFGWHDLCQNAEPLAHNNFIFAFGRSYRDYQTFLEAVDGLPIEVIVNTRRFAIRGLKVPANVHINEMMPEKEYARLLVSAKFVVTPLLDTPHAAGESSIVQIMAAGKAIVATRTHSTSYYVEDGITGILVPPKEPRAMREACLYLLSHPEECKAMGAAARRRYEEQFTSEHTARCQYAVLQKMVMMQAES</sequence>
<keyword evidence="1" id="KW-0808">Transferase</keyword>
<dbReference type="CDD" id="cd03801">
    <property type="entry name" value="GT4_PimA-like"/>
    <property type="match status" value="1"/>
</dbReference>